<proteinExistence type="predicted"/>
<dbReference type="Proteomes" id="UP000021369">
    <property type="component" value="Unassembled WGS sequence"/>
</dbReference>
<keyword evidence="3" id="KW-1185">Reference proteome</keyword>
<feature type="transmembrane region" description="Helical" evidence="1">
    <location>
        <begin position="58"/>
        <end position="75"/>
    </location>
</feature>
<feature type="transmembrane region" description="Helical" evidence="1">
    <location>
        <begin position="112"/>
        <end position="129"/>
    </location>
</feature>
<dbReference type="OrthoDB" id="2339365at2"/>
<dbReference type="RefSeq" id="WP_037290118.1">
    <property type="nucleotide sequence ID" value="NZ_JEOB01000004.1"/>
</dbReference>
<organism evidence="2 3">
    <name type="scientific">Ruminococcus albus SY3</name>
    <dbReference type="NCBI Taxonomy" id="1341156"/>
    <lineage>
        <taxon>Bacteria</taxon>
        <taxon>Bacillati</taxon>
        <taxon>Bacillota</taxon>
        <taxon>Clostridia</taxon>
        <taxon>Eubacteriales</taxon>
        <taxon>Oscillospiraceae</taxon>
        <taxon>Ruminococcus</taxon>
    </lineage>
</organism>
<reference evidence="2 3" key="1">
    <citation type="submission" date="2013-06" db="EMBL/GenBank/DDBJ databases">
        <title>Rumen cellulosomics: divergent fiber-degrading strategies revealed by comparative genome-wide analysis of six Ruminococcal strains.</title>
        <authorList>
            <person name="Dassa B."/>
            <person name="Borovok I."/>
            <person name="Lamed R."/>
            <person name="Flint H."/>
            <person name="Yeoman C.J."/>
            <person name="White B."/>
            <person name="Bayer E.A."/>
        </authorList>
    </citation>
    <scope>NUCLEOTIDE SEQUENCE [LARGE SCALE GENOMIC DNA]</scope>
    <source>
        <strain evidence="2 3">SY3</strain>
    </source>
</reference>
<comment type="caution">
    <text evidence="2">The sequence shown here is derived from an EMBL/GenBank/DDBJ whole genome shotgun (WGS) entry which is preliminary data.</text>
</comment>
<name>A0A011VS40_RUMAL</name>
<feature type="transmembrane region" description="Helical" evidence="1">
    <location>
        <begin position="187"/>
        <end position="208"/>
    </location>
</feature>
<feature type="transmembrane region" description="Helical" evidence="1">
    <location>
        <begin position="18"/>
        <end position="38"/>
    </location>
</feature>
<accession>A0A011VS40</accession>
<dbReference type="EMBL" id="JEOB01000004">
    <property type="protein sequence ID" value="EXM38021.1"/>
    <property type="molecule type" value="Genomic_DNA"/>
</dbReference>
<feature type="transmembrane region" description="Helical" evidence="1">
    <location>
        <begin position="82"/>
        <end position="100"/>
    </location>
</feature>
<dbReference type="AlphaFoldDB" id="A0A011VS40"/>
<evidence type="ECO:0000313" key="2">
    <source>
        <dbReference type="EMBL" id="EXM38021.1"/>
    </source>
</evidence>
<feature type="transmembrane region" description="Helical" evidence="1">
    <location>
        <begin position="164"/>
        <end position="180"/>
    </location>
</feature>
<sequence>MTDNNKTNLKEISLKRKIITSIAILLFGVFMGAGSKALDESGLNELPLIMQKLDITNFLGRFAIWIFIGACISIYSSSVKRAALNVFLFFIGMVSSYYIYSAFVAGFFPLNYALVWFGITFVSPLMGAVCHRAKGEGKTSIGISGLIIGAILSQTVLFFQGIRVTHLTEVIVLIATLFILKRKPKEFAAEIGLSIPVALLIQLVLPYWG</sequence>
<gene>
    <name evidence="2" type="ORF">RASY3_17120</name>
</gene>
<feature type="transmembrane region" description="Helical" evidence="1">
    <location>
        <begin position="141"/>
        <end position="158"/>
    </location>
</feature>
<dbReference type="PATRIC" id="fig|1341156.4.peg.3025"/>
<evidence type="ECO:0000313" key="3">
    <source>
        <dbReference type="Proteomes" id="UP000021369"/>
    </source>
</evidence>
<protein>
    <submittedName>
        <fullName evidence="2">Uncharacterized protein</fullName>
    </submittedName>
</protein>
<keyword evidence="1" id="KW-1133">Transmembrane helix</keyword>
<evidence type="ECO:0000256" key="1">
    <source>
        <dbReference type="SAM" id="Phobius"/>
    </source>
</evidence>
<keyword evidence="1" id="KW-0472">Membrane</keyword>
<keyword evidence="1" id="KW-0812">Transmembrane</keyword>